<dbReference type="EMBL" id="ABWP01000068">
    <property type="protein sequence ID" value="EEA84633.1"/>
    <property type="molecule type" value="Genomic_DNA"/>
</dbReference>
<comment type="similarity">
    <text evidence="1 3">Belongs to the 5'(3')-deoxyribonucleotidase family.</text>
</comment>
<organism evidence="5 6">
    <name type="scientific">Peptacetobacter hiranonis (strain DSM 13275 / JCM 10541 / KCTC 15199 / TO-931)</name>
    <name type="common">Clostridium hiranonis</name>
    <dbReference type="NCBI Taxonomy" id="500633"/>
    <lineage>
        <taxon>Bacteria</taxon>
        <taxon>Bacillati</taxon>
        <taxon>Bacillota</taxon>
        <taxon>Clostridia</taxon>
        <taxon>Peptostreptococcales</taxon>
        <taxon>Peptostreptococcaceae</taxon>
        <taxon>Peptacetobacter</taxon>
    </lineage>
</organism>
<feature type="active site" description="Proton donor" evidence="4">
    <location>
        <position position="10"/>
    </location>
</feature>
<dbReference type="Pfam" id="PF06941">
    <property type="entry name" value="NT5C"/>
    <property type="match status" value="1"/>
</dbReference>
<evidence type="ECO:0000256" key="1">
    <source>
        <dbReference type="ARBA" id="ARBA00009589"/>
    </source>
</evidence>
<sequence>MGINIGIDIDGTVTDPYGFIPFLNEIFGKNITKEQYTTLDWEQLYGTVEGDFYINFDNNYSYTYEAAEPAEFAVDVIKKLEQSDDINVYFVTARRECLKEITEKWFDKYGINADNIYLLGPVKKSGKALELGCNIFIEDDPNNAMDIAKNGIGVLLIDTNYNKDVECDNITRVRNWKEIDEFISNKLK</sequence>
<proteinExistence type="inferred from homology"/>
<dbReference type="STRING" id="500633.CLOHIR_01713"/>
<reference evidence="5 6" key="2">
    <citation type="submission" date="2008-10" db="EMBL/GenBank/DDBJ databases">
        <title>Draft genome sequence of Clostridium hiranonis (DSM 13275).</title>
        <authorList>
            <person name="Sudarsanam P."/>
            <person name="Ley R."/>
            <person name="Guruge J."/>
            <person name="Turnbaugh P.J."/>
            <person name="Mahowald M."/>
            <person name="Liep D."/>
            <person name="Gordon J."/>
        </authorList>
    </citation>
    <scope>NUCLEOTIDE SEQUENCE [LARGE SCALE GENOMIC DNA]</scope>
    <source>
        <strain evidence="5 6">DSM 13275</strain>
    </source>
</reference>
<dbReference type="Gene3D" id="3.40.50.1000">
    <property type="entry name" value="HAD superfamily/HAD-like"/>
    <property type="match status" value="1"/>
</dbReference>
<dbReference type="HOGENOM" id="CLU_118515_0_0_9"/>
<dbReference type="InterPro" id="IPR023214">
    <property type="entry name" value="HAD_sf"/>
</dbReference>
<evidence type="ECO:0000313" key="5">
    <source>
        <dbReference type="EMBL" id="EEA84633.1"/>
    </source>
</evidence>
<accession>B6G0Q7</accession>
<evidence type="ECO:0000256" key="2">
    <source>
        <dbReference type="ARBA" id="ARBA00022801"/>
    </source>
</evidence>
<dbReference type="AlphaFoldDB" id="B6G0Q7"/>
<reference evidence="5 6" key="1">
    <citation type="submission" date="2008-09" db="EMBL/GenBank/DDBJ databases">
        <authorList>
            <person name="Fulton L."/>
            <person name="Clifton S."/>
            <person name="Fulton B."/>
            <person name="Xu J."/>
            <person name="Minx P."/>
            <person name="Pepin K.H."/>
            <person name="Johnson M."/>
            <person name="Thiruvilangam P."/>
            <person name="Bhonagiri V."/>
            <person name="Nash W.E."/>
            <person name="Mardis E.R."/>
            <person name="Wilson R.K."/>
        </authorList>
    </citation>
    <scope>NUCLEOTIDE SEQUENCE [LARGE SCALE GENOMIC DNA]</scope>
    <source>
        <strain evidence="5 6">DSM 13275</strain>
    </source>
</reference>
<dbReference type="InterPro" id="IPR009206">
    <property type="entry name" value="Nucleotidase_putative"/>
</dbReference>
<feature type="active site" description="Nucleophile" evidence="4">
    <location>
        <position position="8"/>
    </location>
</feature>
<dbReference type="RefSeq" id="WP_006440573.1">
    <property type="nucleotide sequence ID" value="NZ_DS995358.1"/>
</dbReference>
<dbReference type="InterPro" id="IPR036412">
    <property type="entry name" value="HAD-like_sf"/>
</dbReference>
<evidence type="ECO:0000256" key="3">
    <source>
        <dbReference type="PIRNR" id="PIRNR021362"/>
    </source>
</evidence>
<dbReference type="InterPro" id="IPR052419">
    <property type="entry name" value="5_3-deoxyribonucleotidase-like"/>
</dbReference>
<dbReference type="SUPFAM" id="SSF56784">
    <property type="entry name" value="HAD-like"/>
    <property type="match status" value="1"/>
</dbReference>
<dbReference type="eggNOG" id="COG5663">
    <property type="taxonomic scope" value="Bacteria"/>
</dbReference>
<dbReference type="InterPro" id="IPR010708">
    <property type="entry name" value="5'(3')-deoxyribonucleotidase"/>
</dbReference>
<dbReference type="EC" id="3.1.3.-" evidence="3"/>
<evidence type="ECO:0000313" key="6">
    <source>
        <dbReference type="Proteomes" id="UP000003178"/>
    </source>
</evidence>
<dbReference type="PANTHER" id="PTHR35134:SF2">
    <property type="entry name" value="NUCLEOTIDASE YQFW-RELATED"/>
    <property type="match status" value="1"/>
</dbReference>
<dbReference type="OrthoDB" id="2471595at2"/>
<dbReference type="GO" id="GO:0009264">
    <property type="term" value="P:deoxyribonucleotide catabolic process"/>
    <property type="evidence" value="ECO:0007669"/>
    <property type="project" value="InterPro"/>
</dbReference>
<dbReference type="PANTHER" id="PTHR35134">
    <property type="entry name" value="NUCLEOTIDASE YQFW-RELATED"/>
    <property type="match status" value="1"/>
</dbReference>
<evidence type="ECO:0000256" key="4">
    <source>
        <dbReference type="PIRSR" id="PIRSR610708-1"/>
    </source>
</evidence>
<keyword evidence="2 3" id="KW-0378">Hydrolase</keyword>
<dbReference type="Proteomes" id="UP000003178">
    <property type="component" value="Unassembled WGS sequence"/>
</dbReference>
<name>B6G0Q7_PEPHT</name>
<comment type="caution">
    <text evidence="5">The sequence shown here is derived from an EMBL/GenBank/DDBJ whole genome shotgun (WGS) entry which is preliminary data.</text>
</comment>
<gene>
    <name evidence="5" type="ORF">CLOHIR_01713</name>
</gene>
<dbReference type="GO" id="GO:0008253">
    <property type="term" value="F:5'-nucleotidase activity"/>
    <property type="evidence" value="ECO:0007669"/>
    <property type="project" value="InterPro"/>
</dbReference>
<keyword evidence="6" id="KW-1185">Reference proteome</keyword>
<dbReference type="PIRSF" id="PIRSF021362">
    <property type="entry name" value="UCP021362_HAD"/>
    <property type="match status" value="1"/>
</dbReference>
<protein>
    <recommendedName>
        <fullName evidence="3">Nucleotidase</fullName>
        <ecNumber evidence="3">3.1.3.-</ecNumber>
    </recommendedName>
</protein>